<dbReference type="GO" id="GO:0006298">
    <property type="term" value="P:mismatch repair"/>
    <property type="evidence" value="ECO:0007669"/>
    <property type="project" value="InterPro"/>
</dbReference>
<dbReference type="Ensembl" id="ENSCCRT00010074016.1">
    <property type="protein sequence ID" value="ENSCCRP00010067061.1"/>
    <property type="gene ID" value="ENSCCRG00010028993.1"/>
</dbReference>
<evidence type="ECO:0000313" key="2">
    <source>
        <dbReference type="Ensembl" id="ENSCCRP00010067061.1"/>
    </source>
</evidence>
<dbReference type="FunFam" id="1.10.1420.10:FF:000056">
    <property type="entry name" value="MutS homolog 4"/>
    <property type="match status" value="1"/>
</dbReference>
<reference evidence="2" key="1">
    <citation type="submission" date="2025-08" db="UniProtKB">
        <authorList>
            <consortium name="Ensembl"/>
        </authorList>
    </citation>
    <scope>IDENTIFICATION</scope>
</reference>
<dbReference type="InterPro" id="IPR007861">
    <property type="entry name" value="DNA_mismatch_repair_MutS_clamp"/>
</dbReference>
<reference evidence="2" key="2">
    <citation type="submission" date="2025-09" db="UniProtKB">
        <authorList>
            <consortium name="Ensembl"/>
        </authorList>
    </citation>
    <scope>IDENTIFICATION</scope>
</reference>
<sequence length="95" mass="10766">MKGSLTMRTQKCYAVRPNVSEFLDIARRAYTEVVDDIAGLVAQLGEKYSLPLRTSFSNTRGFFIQMKLEGGVLPGGKLPEEFIKVSERNYLLKLY</sequence>
<protein>
    <recommendedName>
        <fullName evidence="1">DNA mismatch repair protein MutS clamp domain-containing protein</fullName>
    </recommendedName>
</protein>
<feature type="domain" description="DNA mismatch repair protein MutS clamp" evidence="1">
    <location>
        <begin position="19"/>
        <end position="87"/>
    </location>
</feature>
<dbReference type="GO" id="GO:0005524">
    <property type="term" value="F:ATP binding"/>
    <property type="evidence" value="ECO:0007669"/>
    <property type="project" value="InterPro"/>
</dbReference>
<organism evidence="2 3">
    <name type="scientific">Cyprinus carpio</name>
    <name type="common">Common carp</name>
    <dbReference type="NCBI Taxonomy" id="7962"/>
    <lineage>
        <taxon>Eukaryota</taxon>
        <taxon>Metazoa</taxon>
        <taxon>Chordata</taxon>
        <taxon>Craniata</taxon>
        <taxon>Vertebrata</taxon>
        <taxon>Euteleostomi</taxon>
        <taxon>Actinopterygii</taxon>
        <taxon>Neopterygii</taxon>
        <taxon>Teleostei</taxon>
        <taxon>Ostariophysi</taxon>
        <taxon>Cypriniformes</taxon>
        <taxon>Cyprinidae</taxon>
        <taxon>Cyprininae</taxon>
        <taxon>Cyprinus</taxon>
    </lineage>
</organism>
<dbReference type="GO" id="GO:0030983">
    <property type="term" value="F:mismatched DNA binding"/>
    <property type="evidence" value="ECO:0007669"/>
    <property type="project" value="InterPro"/>
</dbReference>
<dbReference type="SUPFAM" id="SSF48334">
    <property type="entry name" value="DNA repair protein MutS, domain III"/>
    <property type="match status" value="1"/>
</dbReference>
<dbReference type="InterPro" id="IPR036187">
    <property type="entry name" value="DNA_mismatch_repair_MutS_sf"/>
</dbReference>
<evidence type="ECO:0000259" key="1">
    <source>
        <dbReference type="Pfam" id="PF05190"/>
    </source>
</evidence>
<dbReference type="Pfam" id="PF05190">
    <property type="entry name" value="MutS_IV"/>
    <property type="match status" value="1"/>
</dbReference>
<keyword evidence="3" id="KW-1185">Reference proteome</keyword>
<dbReference type="Proteomes" id="UP000694427">
    <property type="component" value="Unplaced"/>
</dbReference>
<name>A0A8C1QV13_CYPCA</name>
<evidence type="ECO:0000313" key="3">
    <source>
        <dbReference type="Proteomes" id="UP000694427"/>
    </source>
</evidence>
<proteinExistence type="predicted"/>
<dbReference type="AlphaFoldDB" id="A0A8C1QV13"/>
<accession>A0A8C1QV13</accession>